<evidence type="ECO:0000256" key="1">
    <source>
        <dbReference type="ARBA" id="ARBA00022516"/>
    </source>
</evidence>
<dbReference type="PIRSF" id="PIRSF000456">
    <property type="entry name" value="UDP-GlcNAc_acltr"/>
    <property type="match status" value="1"/>
</dbReference>
<dbReference type="Gene3D" id="2.160.10.10">
    <property type="entry name" value="Hexapeptide repeat proteins"/>
    <property type="match status" value="1"/>
</dbReference>
<dbReference type="Pfam" id="PF13720">
    <property type="entry name" value="Acetyltransf_11"/>
    <property type="match status" value="1"/>
</dbReference>
<keyword evidence="1" id="KW-0444">Lipid biosynthesis</keyword>
<keyword evidence="4" id="KW-0443">Lipid metabolism</keyword>
<dbReference type="GO" id="GO:0009245">
    <property type="term" value="P:lipid A biosynthetic process"/>
    <property type="evidence" value="ECO:0007669"/>
    <property type="project" value="UniProtKB-KW"/>
</dbReference>
<evidence type="ECO:0000256" key="2">
    <source>
        <dbReference type="ARBA" id="ARBA00022556"/>
    </source>
</evidence>
<dbReference type="InterPro" id="IPR011004">
    <property type="entry name" value="Trimer_LpxA-like_sf"/>
</dbReference>
<evidence type="ECO:0000259" key="6">
    <source>
        <dbReference type="Pfam" id="PF13720"/>
    </source>
</evidence>
<dbReference type="GO" id="GO:0016020">
    <property type="term" value="C:membrane"/>
    <property type="evidence" value="ECO:0007669"/>
    <property type="project" value="GOC"/>
</dbReference>
<dbReference type="Proteomes" id="UP000325116">
    <property type="component" value="Unassembled WGS sequence"/>
</dbReference>
<reference evidence="7 8" key="1">
    <citation type="journal article" date="1992" name="Lakartidningen">
        <title>[Penicillin V and not amoxicillin is the first choice preparation in acute otitis].</title>
        <authorList>
            <person name="Kamme C."/>
            <person name="Lundgren K."/>
            <person name="Prellner K."/>
        </authorList>
    </citation>
    <scope>NUCLEOTIDE SEQUENCE [LARGE SCALE GENOMIC DNA]</scope>
    <source>
        <strain evidence="7 8">W1</strain>
    </source>
</reference>
<comment type="caution">
    <text evidence="7">The sequence shown here is derived from an EMBL/GenBank/DDBJ whole genome shotgun (WGS) entry which is preliminary data.</text>
</comment>
<dbReference type="PANTHER" id="PTHR43480:SF1">
    <property type="entry name" value="ACYL-[ACYL-CARRIER-PROTEIN]--UDP-N-ACETYLGLUCOSAMINE O-ACYLTRANSFERASE, MITOCHONDRIAL-RELATED"/>
    <property type="match status" value="1"/>
</dbReference>
<protein>
    <submittedName>
        <fullName evidence="7">Acyl-ACP--UDP-N-acetylglucosamine O-acyltransferase</fullName>
        <ecNumber evidence="7">2.3.1.129</ecNumber>
    </submittedName>
</protein>
<evidence type="ECO:0000256" key="4">
    <source>
        <dbReference type="ARBA" id="ARBA00023098"/>
    </source>
</evidence>
<dbReference type="RefSeq" id="WP_147758926.1">
    <property type="nucleotide sequence ID" value="NZ_SAXT01000005.1"/>
</dbReference>
<dbReference type="AlphaFoldDB" id="A0A5C8CK72"/>
<dbReference type="PANTHER" id="PTHR43480">
    <property type="entry name" value="ACYL-[ACYL-CARRIER-PROTEIN]--UDP-N-ACETYLGLUCOSAMINE O-ACYLTRANSFERASE"/>
    <property type="match status" value="1"/>
</dbReference>
<keyword evidence="2" id="KW-0441">Lipid A biosynthesis</keyword>
<feature type="domain" description="UDP N-acetylglucosamine O-acyltransferase C-terminal" evidence="6">
    <location>
        <begin position="177"/>
        <end position="258"/>
    </location>
</feature>
<dbReference type="EMBL" id="SAXT01000005">
    <property type="protein sequence ID" value="TXJ12112.1"/>
    <property type="molecule type" value="Genomic_DNA"/>
</dbReference>
<dbReference type="NCBIfam" id="TIGR01852">
    <property type="entry name" value="lipid_A_lpxA"/>
    <property type="match status" value="1"/>
</dbReference>
<evidence type="ECO:0000313" key="8">
    <source>
        <dbReference type="Proteomes" id="UP000325116"/>
    </source>
</evidence>
<dbReference type="SUPFAM" id="SSF51161">
    <property type="entry name" value="Trimeric LpxA-like enzymes"/>
    <property type="match status" value="1"/>
</dbReference>
<sequence length="264" mass="29282">MEKEIHETAIISKSAKISEGVKIGPYAIIEGEVNIGENTIIGAHTVIKEYTTIGKNNIIHPHAVLGDLPQDISFDRKKITFLEIGDNNEIREFTNLHRASKDNGKTIIKNNCYIMATGHVAHDCEINDNVIICNGSLVAGHVRVEKGAFISGNCVVHQFCAIGEYAMISGMAGVGRDILPYALTSHAGEAIVYKLNLVGMRRAGFTSIEISQAEESYNMWYNWNKTKQEFLDRYLNDNSLNKIAKNIVEFISKSKRGITPKKTV</sequence>
<keyword evidence="3 7" id="KW-0808">Transferase</keyword>
<evidence type="ECO:0000256" key="5">
    <source>
        <dbReference type="ARBA" id="ARBA00023315"/>
    </source>
</evidence>
<dbReference type="InterPro" id="IPR037157">
    <property type="entry name" value="Acetyltransf_C_sf"/>
</dbReference>
<accession>A0A5C8CK72</accession>
<evidence type="ECO:0000256" key="3">
    <source>
        <dbReference type="ARBA" id="ARBA00022679"/>
    </source>
</evidence>
<dbReference type="InterPro" id="IPR029098">
    <property type="entry name" value="Acetyltransf_C"/>
</dbReference>
<dbReference type="InterPro" id="IPR001451">
    <property type="entry name" value="Hexapep"/>
</dbReference>
<proteinExistence type="predicted"/>
<keyword evidence="5 7" id="KW-0012">Acyltransferase</keyword>
<gene>
    <name evidence="7" type="ORF">EPJ80_10530</name>
</gene>
<evidence type="ECO:0000313" key="7">
    <source>
        <dbReference type="EMBL" id="TXJ12112.1"/>
    </source>
</evidence>
<dbReference type="InterPro" id="IPR010137">
    <property type="entry name" value="Lipid_A_LpxA"/>
</dbReference>
<name>A0A5C8CK72_9SPIR</name>
<dbReference type="EC" id="2.3.1.129" evidence="7"/>
<dbReference type="NCBIfam" id="NF003657">
    <property type="entry name" value="PRK05289.1"/>
    <property type="match status" value="1"/>
</dbReference>
<dbReference type="GO" id="GO:0008780">
    <property type="term" value="F:acyl-[acyl-carrier-protein]-UDP-N-acetylglucosamine O-acyltransferase activity"/>
    <property type="evidence" value="ECO:0007669"/>
    <property type="project" value="UniProtKB-EC"/>
</dbReference>
<dbReference type="Pfam" id="PF00132">
    <property type="entry name" value="Hexapep"/>
    <property type="match status" value="2"/>
</dbReference>
<dbReference type="Gene3D" id="1.20.1180.10">
    <property type="entry name" value="Udp N-acetylglucosamine O-acyltransferase, C-terminal domain"/>
    <property type="match status" value="1"/>
</dbReference>
<organism evidence="7 8">
    <name type="scientific">Brachyspira aalborgi</name>
    <dbReference type="NCBI Taxonomy" id="29522"/>
    <lineage>
        <taxon>Bacteria</taxon>
        <taxon>Pseudomonadati</taxon>
        <taxon>Spirochaetota</taxon>
        <taxon>Spirochaetia</taxon>
        <taxon>Brachyspirales</taxon>
        <taxon>Brachyspiraceae</taxon>
        <taxon>Brachyspira</taxon>
    </lineage>
</organism>